<dbReference type="Proteomes" id="UP001500282">
    <property type="component" value="Unassembled WGS sequence"/>
</dbReference>
<keyword evidence="4 7" id="KW-0812">Transmembrane</keyword>
<keyword evidence="2 7" id="KW-0813">Transport</keyword>
<dbReference type="PROSITE" id="PS50928">
    <property type="entry name" value="ABC_TM1"/>
    <property type="match status" value="1"/>
</dbReference>
<feature type="transmembrane region" description="Helical" evidence="7">
    <location>
        <begin position="89"/>
        <end position="111"/>
    </location>
</feature>
<feature type="transmembrane region" description="Helical" evidence="7">
    <location>
        <begin position="147"/>
        <end position="167"/>
    </location>
</feature>
<feature type="transmembrane region" description="Helical" evidence="7">
    <location>
        <begin position="246"/>
        <end position="265"/>
    </location>
</feature>
<evidence type="ECO:0000256" key="3">
    <source>
        <dbReference type="ARBA" id="ARBA00022475"/>
    </source>
</evidence>
<feature type="region of interest" description="Disordered" evidence="8">
    <location>
        <begin position="1"/>
        <end position="28"/>
    </location>
</feature>
<dbReference type="Pfam" id="PF00528">
    <property type="entry name" value="BPD_transp_1"/>
    <property type="match status" value="1"/>
</dbReference>
<dbReference type="SUPFAM" id="SSF161098">
    <property type="entry name" value="MetI-like"/>
    <property type="match status" value="1"/>
</dbReference>
<keyword evidence="3" id="KW-1003">Cell membrane</keyword>
<dbReference type="EMBL" id="BAAAIH010000005">
    <property type="protein sequence ID" value="GAA1257121.1"/>
    <property type="molecule type" value="Genomic_DNA"/>
</dbReference>
<evidence type="ECO:0000259" key="9">
    <source>
        <dbReference type="PROSITE" id="PS50928"/>
    </source>
</evidence>
<feature type="transmembrane region" description="Helical" evidence="7">
    <location>
        <begin position="36"/>
        <end position="57"/>
    </location>
</feature>
<name>A0ABP4HAX2_9ACTN</name>
<keyword evidence="5 7" id="KW-1133">Transmembrane helix</keyword>
<comment type="caution">
    <text evidence="10">The sequence shown here is derived from an EMBL/GenBank/DDBJ whole genome shotgun (WGS) entry which is preliminary data.</text>
</comment>
<feature type="domain" description="ABC transmembrane type-1" evidence="9">
    <location>
        <begin position="85"/>
        <end position="265"/>
    </location>
</feature>
<dbReference type="Gene3D" id="1.10.3720.10">
    <property type="entry name" value="MetI-like"/>
    <property type="match status" value="1"/>
</dbReference>
<reference evidence="11" key="1">
    <citation type="journal article" date="2019" name="Int. J. Syst. Evol. Microbiol.">
        <title>The Global Catalogue of Microorganisms (GCM) 10K type strain sequencing project: providing services to taxonomists for standard genome sequencing and annotation.</title>
        <authorList>
            <consortium name="The Broad Institute Genomics Platform"/>
            <consortium name="The Broad Institute Genome Sequencing Center for Infectious Disease"/>
            <person name="Wu L."/>
            <person name="Ma J."/>
        </authorList>
    </citation>
    <scope>NUCLEOTIDE SEQUENCE [LARGE SCALE GENOMIC DNA]</scope>
    <source>
        <strain evidence="11">JCM 11448</strain>
    </source>
</reference>
<feature type="compositionally biased region" description="Low complexity" evidence="8">
    <location>
        <begin position="1"/>
        <end position="12"/>
    </location>
</feature>
<comment type="subcellular location">
    <subcellularLocation>
        <location evidence="1 7">Cell membrane</location>
        <topology evidence="1 7">Multi-pass membrane protein</topology>
    </subcellularLocation>
</comment>
<keyword evidence="6 7" id="KW-0472">Membrane</keyword>
<organism evidence="10 11">
    <name type="scientific">Streptomyces javensis</name>
    <dbReference type="NCBI Taxonomy" id="114698"/>
    <lineage>
        <taxon>Bacteria</taxon>
        <taxon>Bacillati</taxon>
        <taxon>Actinomycetota</taxon>
        <taxon>Actinomycetes</taxon>
        <taxon>Kitasatosporales</taxon>
        <taxon>Streptomycetaceae</taxon>
        <taxon>Streptomyces</taxon>
        <taxon>Streptomyces violaceusniger group</taxon>
    </lineage>
</organism>
<evidence type="ECO:0000313" key="10">
    <source>
        <dbReference type="EMBL" id="GAA1257121.1"/>
    </source>
</evidence>
<evidence type="ECO:0000256" key="2">
    <source>
        <dbReference type="ARBA" id="ARBA00022448"/>
    </source>
</evidence>
<evidence type="ECO:0000256" key="5">
    <source>
        <dbReference type="ARBA" id="ARBA00022989"/>
    </source>
</evidence>
<evidence type="ECO:0000313" key="11">
    <source>
        <dbReference type="Proteomes" id="UP001500282"/>
    </source>
</evidence>
<evidence type="ECO:0000256" key="8">
    <source>
        <dbReference type="SAM" id="MobiDB-lite"/>
    </source>
</evidence>
<proteinExistence type="inferred from homology"/>
<evidence type="ECO:0000256" key="6">
    <source>
        <dbReference type="ARBA" id="ARBA00023136"/>
    </source>
</evidence>
<dbReference type="PANTHER" id="PTHR30151:SF20">
    <property type="entry name" value="ABC TRANSPORTER PERMEASE PROTEIN HI_0355-RELATED"/>
    <property type="match status" value="1"/>
</dbReference>
<comment type="similarity">
    <text evidence="7">Belongs to the binding-protein-dependent transport system permease family.</text>
</comment>
<dbReference type="InterPro" id="IPR000515">
    <property type="entry name" value="MetI-like"/>
</dbReference>
<dbReference type="PANTHER" id="PTHR30151">
    <property type="entry name" value="ALKANE SULFONATE ABC TRANSPORTER-RELATED, MEMBRANE SUBUNIT"/>
    <property type="match status" value="1"/>
</dbReference>
<keyword evidence="11" id="KW-1185">Reference proteome</keyword>
<evidence type="ECO:0000256" key="4">
    <source>
        <dbReference type="ARBA" id="ARBA00022692"/>
    </source>
</evidence>
<feature type="transmembrane region" description="Helical" evidence="7">
    <location>
        <begin position="203"/>
        <end position="226"/>
    </location>
</feature>
<evidence type="ECO:0000256" key="1">
    <source>
        <dbReference type="ARBA" id="ARBA00004651"/>
    </source>
</evidence>
<dbReference type="InterPro" id="IPR035906">
    <property type="entry name" value="MetI-like_sf"/>
</dbReference>
<evidence type="ECO:0000256" key="7">
    <source>
        <dbReference type="RuleBase" id="RU363032"/>
    </source>
</evidence>
<gene>
    <name evidence="10" type="ORF">GCM10009579_13840</name>
</gene>
<sequence>MSTATTSTPSAAEEPDVKSTGRGRGSVRGGARPLRALLPVSAALVLLALWELGGRVFSVPQYVLPMPSDIWRSLNDDSALLMDNAWPTIIESALGFAVGNAVAVLLAIVFVHYRPVERALMPVALFIRTIPIVAIAPVLVIMMGNGYAPKVAIGALISFFPTLVNMVRGLQAVDQQSLELLRVLSASPWEILFKVRMYASLPYLFSSLKIATGNCVIGAIVAEWIGSQQGLGYLIIQTTYNFNTPQLYAVMVIASAIAIVFYALVGTAERLTVRWEAKAP</sequence>
<feature type="transmembrane region" description="Helical" evidence="7">
    <location>
        <begin position="123"/>
        <end position="141"/>
    </location>
</feature>
<accession>A0ABP4HAX2</accession>
<dbReference type="CDD" id="cd06261">
    <property type="entry name" value="TM_PBP2"/>
    <property type="match status" value="1"/>
</dbReference>
<protein>
    <submittedName>
        <fullName evidence="10">ABC transporter permease</fullName>
    </submittedName>
</protein>